<dbReference type="SUPFAM" id="SSF57701">
    <property type="entry name" value="Zn2/Cys6 DNA-binding domain"/>
    <property type="match status" value="1"/>
</dbReference>
<keyword evidence="4" id="KW-0238">DNA-binding</keyword>
<keyword evidence="10" id="KW-1185">Reference proteome</keyword>
<dbReference type="GO" id="GO:0008270">
    <property type="term" value="F:zinc ion binding"/>
    <property type="evidence" value="ECO:0007669"/>
    <property type="project" value="InterPro"/>
</dbReference>
<name>A0A9P5XUX7_9AGAR</name>
<dbReference type="PROSITE" id="PS00463">
    <property type="entry name" value="ZN2_CY6_FUNGAL_1"/>
    <property type="match status" value="1"/>
</dbReference>
<evidence type="ECO:0000256" key="4">
    <source>
        <dbReference type="ARBA" id="ARBA00023125"/>
    </source>
</evidence>
<dbReference type="InterPro" id="IPR007219">
    <property type="entry name" value="XnlR_reg_dom"/>
</dbReference>
<dbReference type="PANTHER" id="PTHR31845:SF17">
    <property type="entry name" value="ZN(II)2CYS6 TRANSCRIPTION FACTOR (EUROFUNG)"/>
    <property type="match status" value="1"/>
</dbReference>
<feature type="domain" description="Zn(2)-C6 fungal-type" evidence="8">
    <location>
        <begin position="39"/>
        <end position="70"/>
    </location>
</feature>
<dbReference type="PANTHER" id="PTHR31845">
    <property type="entry name" value="FINGER DOMAIN PROTEIN, PUTATIVE-RELATED"/>
    <property type="match status" value="1"/>
</dbReference>
<dbReference type="CDD" id="cd12148">
    <property type="entry name" value="fungal_TF_MHR"/>
    <property type="match status" value="1"/>
</dbReference>
<feature type="region of interest" description="Disordered" evidence="7">
    <location>
        <begin position="1"/>
        <end position="27"/>
    </location>
</feature>
<feature type="compositionally biased region" description="Pro residues" evidence="7">
    <location>
        <begin position="160"/>
        <end position="169"/>
    </location>
</feature>
<keyword evidence="6" id="KW-0539">Nucleus</keyword>
<evidence type="ECO:0000256" key="1">
    <source>
        <dbReference type="ARBA" id="ARBA00004123"/>
    </source>
</evidence>
<keyword evidence="5" id="KW-0804">Transcription</keyword>
<accession>A0A9P5XUX7</accession>
<feature type="region of interest" description="Disordered" evidence="7">
    <location>
        <begin position="328"/>
        <end position="359"/>
    </location>
</feature>
<evidence type="ECO:0000259" key="8">
    <source>
        <dbReference type="PROSITE" id="PS50048"/>
    </source>
</evidence>
<evidence type="ECO:0000313" key="9">
    <source>
        <dbReference type="EMBL" id="KAF9456161.1"/>
    </source>
</evidence>
<dbReference type="AlphaFoldDB" id="A0A9P5XUX7"/>
<comment type="caution">
    <text evidence="9">The sequence shown here is derived from an EMBL/GenBank/DDBJ whole genome shotgun (WGS) entry which is preliminary data.</text>
</comment>
<dbReference type="GO" id="GO:0006351">
    <property type="term" value="P:DNA-templated transcription"/>
    <property type="evidence" value="ECO:0007669"/>
    <property type="project" value="InterPro"/>
</dbReference>
<evidence type="ECO:0000256" key="2">
    <source>
        <dbReference type="ARBA" id="ARBA00022723"/>
    </source>
</evidence>
<dbReference type="SMART" id="SM00066">
    <property type="entry name" value="GAL4"/>
    <property type="match status" value="1"/>
</dbReference>
<dbReference type="GO" id="GO:0005634">
    <property type="term" value="C:nucleus"/>
    <property type="evidence" value="ECO:0007669"/>
    <property type="project" value="UniProtKB-SubCell"/>
</dbReference>
<dbReference type="CDD" id="cd00067">
    <property type="entry name" value="GAL4"/>
    <property type="match status" value="1"/>
</dbReference>
<feature type="compositionally biased region" description="Polar residues" evidence="7">
    <location>
        <begin position="216"/>
        <end position="232"/>
    </location>
</feature>
<protein>
    <recommendedName>
        <fullName evidence="8">Zn(2)-C6 fungal-type domain-containing protein</fullName>
    </recommendedName>
</protein>
<feature type="region of interest" description="Disordered" evidence="7">
    <location>
        <begin position="271"/>
        <end position="307"/>
    </location>
</feature>
<dbReference type="Pfam" id="PF00172">
    <property type="entry name" value="Zn_clus"/>
    <property type="match status" value="1"/>
</dbReference>
<feature type="region of interest" description="Disordered" evidence="7">
    <location>
        <begin position="125"/>
        <end position="253"/>
    </location>
</feature>
<evidence type="ECO:0000256" key="5">
    <source>
        <dbReference type="ARBA" id="ARBA00023163"/>
    </source>
</evidence>
<evidence type="ECO:0000256" key="6">
    <source>
        <dbReference type="ARBA" id="ARBA00023242"/>
    </source>
</evidence>
<dbReference type="InterPro" id="IPR051089">
    <property type="entry name" value="prtT"/>
</dbReference>
<sequence>MDLGGNSSSSIIKKQEEDDKGEKRDVKPIVKTLNRVPRACNACRKQKMRCEGADNPPCKRCRNTHLECLFEKPSREATLTGEAGLERIRSLEAHVADIRHTQTTISNTLAELVSHLRAGAYNARSPSAYPQSFHQSSPNINSPSMSTPTASHQHANELHPSPPGGPNSYPPSHGQGIIPPRQSRGPVPNTAYHNTTLPSASQTSPSGDFQPPTYVNYAQGQQTYGHTSSTPQGPVLPPFSHISTMGPPVQQGNVSSLRYQGAENTHARGMARNMASGSKRQAPTSSNVTSADSSDLDDEDNGELPASGLVAPWEVLRGLADVAIERAAKENGDSSEPQSRARTPSPDRQSRPSKRRKIRHRLHRSLTFPDVVTKNIITEVDARELFALFYHGCSTFLPVFDAKTDTFDALHERSPFAVDCICMVAARVRDGGQASDLYIKILEEVQAISCATLFAPVVRNEAVQAMILVSGWSDNGWLSGGHAVRMAMELSMHKAWPKLLRRMKASKSSATEDRDLVIASRTWFCLYLFEHQLSYGTGRPAVLKDDESIQECRMLLQHPLAIEDDMRLVSTVELMAIRERVNNALSPIEGPVKDEHFTRLREADDEFLAWYTTWDEAFSQKYDNVAFYRQSLQIQHVHAELFHKATALRGINGPEDVQKMPLVQRQIAIRAIQIARQGLEITVTSPAYREGMRFAVHYTHATATFQASFLLRLARLFPNDCNMPEIRNQVERLANLMSEIPGKRYALTLQLMLKRSKKRKAGSLSRSPKTNREPHRPLAMIVDNPAANNITGGPNVHPRHQESYPPQYDAAFPSVSENQIHGVHIPGTLHHNQQHQQPPHQHSYQQPPPHHPHYTTDADHIWRGFEMTANEQLPVWISDQSLGGNSFSQNGMDAFLLPNDYMPPAPQIW</sequence>
<evidence type="ECO:0000256" key="3">
    <source>
        <dbReference type="ARBA" id="ARBA00023015"/>
    </source>
</evidence>
<reference evidence="9" key="1">
    <citation type="submission" date="2020-11" db="EMBL/GenBank/DDBJ databases">
        <authorList>
            <consortium name="DOE Joint Genome Institute"/>
            <person name="Ahrendt S."/>
            <person name="Riley R."/>
            <person name="Andreopoulos W."/>
            <person name="Labutti K."/>
            <person name="Pangilinan J."/>
            <person name="Ruiz-Duenas F.J."/>
            <person name="Barrasa J.M."/>
            <person name="Sanchez-Garcia M."/>
            <person name="Camarero S."/>
            <person name="Miyauchi S."/>
            <person name="Serrano A."/>
            <person name="Linde D."/>
            <person name="Babiker R."/>
            <person name="Drula E."/>
            <person name="Ayuso-Fernandez I."/>
            <person name="Pacheco R."/>
            <person name="Padilla G."/>
            <person name="Ferreira P."/>
            <person name="Barriuso J."/>
            <person name="Kellner H."/>
            <person name="Castanera R."/>
            <person name="Alfaro M."/>
            <person name="Ramirez L."/>
            <person name="Pisabarro A.G."/>
            <person name="Kuo A."/>
            <person name="Tritt A."/>
            <person name="Lipzen A."/>
            <person name="He G."/>
            <person name="Yan M."/>
            <person name="Ng V."/>
            <person name="Cullen D."/>
            <person name="Martin F."/>
            <person name="Rosso M.-N."/>
            <person name="Henrissat B."/>
            <person name="Hibbett D."/>
            <person name="Martinez A.T."/>
            <person name="Grigoriev I.V."/>
        </authorList>
    </citation>
    <scope>NUCLEOTIDE SEQUENCE</scope>
    <source>
        <strain evidence="9">CBS 247.69</strain>
    </source>
</reference>
<keyword evidence="2" id="KW-0479">Metal-binding</keyword>
<dbReference type="Proteomes" id="UP000807353">
    <property type="component" value="Unassembled WGS sequence"/>
</dbReference>
<dbReference type="EMBL" id="MU150451">
    <property type="protein sequence ID" value="KAF9456161.1"/>
    <property type="molecule type" value="Genomic_DNA"/>
</dbReference>
<feature type="compositionally biased region" description="Polar residues" evidence="7">
    <location>
        <begin position="125"/>
        <end position="153"/>
    </location>
</feature>
<feature type="compositionally biased region" description="Polar residues" evidence="7">
    <location>
        <begin position="191"/>
        <end position="207"/>
    </location>
</feature>
<feature type="compositionally biased region" description="Polar residues" evidence="7">
    <location>
        <begin position="1"/>
        <end position="12"/>
    </location>
</feature>
<dbReference type="InterPro" id="IPR001138">
    <property type="entry name" value="Zn2Cys6_DnaBD"/>
</dbReference>
<dbReference type="InterPro" id="IPR036864">
    <property type="entry name" value="Zn2-C6_fun-type_DNA-bd_sf"/>
</dbReference>
<dbReference type="GO" id="GO:0000976">
    <property type="term" value="F:transcription cis-regulatory region binding"/>
    <property type="evidence" value="ECO:0007669"/>
    <property type="project" value="TreeGrafter"/>
</dbReference>
<feature type="compositionally biased region" description="Polar residues" evidence="7">
    <location>
        <begin position="275"/>
        <end position="293"/>
    </location>
</feature>
<evidence type="ECO:0000313" key="10">
    <source>
        <dbReference type="Proteomes" id="UP000807353"/>
    </source>
</evidence>
<feature type="compositionally biased region" description="Basic and acidic residues" evidence="7">
    <location>
        <begin position="13"/>
        <end position="27"/>
    </location>
</feature>
<proteinExistence type="predicted"/>
<dbReference type="Gene3D" id="4.10.240.10">
    <property type="entry name" value="Zn(2)-C6 fungal-type DNA-binding domain"/>
    <property type="match status" value="1"/>
</dbReference>
<feature type="region of interest" description="Disordered" evidence="7">
    <location>
        <begin position="829"/>
        <end position="856"/>
    </location>
</feature>
<comment type="subcellular location">
    <subcellularLocation>
        <location evidence="1">Nucleus</location>
    </subcellularLocation>
</comment>
<feature type="region of interest" description="Disordered" evidence="7">
    <location>
        <begin position="756"/>
        <end position="776"/>
    </location>
</feature>
<gene>
    <name evidence="9" type="ORF">BDZ94DRAFT_1292962</name>
</gene>
<keyword evidence="3" id="KW-0805">Transcription regulation</keyword>
<dbReference type="OrthoDB" id="4454541at2759"/>
<feature type="compositionally biased region" description="Low complexity" evidence="7">
    <location>
        <begin position="830"/>
        <end position="845"/>
    </location>
</feature>
<dbReference type="SMART" id="SM00906">
    <property type="entry name" value="Fungal_trans"/>
    <property type="match status" value="1"/>
</dbReference>
<organism evidence="9 10">
    <name type="scientific">Collybia nuda</name>
    <dbReference type="NCBI Taxonomy" id="64659"/>
    <lineage>
        <taxon>Eukaryota</taxon>
        <taxon>Fungi</taxon>
        <taxon>Dikarya</taxon>
        <taxon>Basidiomycota</taxon>
        <taxon>Agaricomycotina</taxon>
        <taxon>Agaricomycetes</taxon>
        <taxon>Agaricomycetidae</taxon>
        <taxon>Agaricales</taxon>
        <taxon>Tricholomatineae</taxon>
        <taxon>Clitocybaceae</taxon>
        <taxon>Collybia</taxon>
    </lineage>
</organism>
<dbReference type="PROSITE" id="PS50048">
    <property type="entry name" value="ZN2_CY6_FUNGAL_2"/>
    <property type="match status" value="1"/>
</dbReference>
<dbReference type="GO" id="GO:0000981">
    <property type="term" value="F:DNA-binding transcription factor activity, RNA polymerase II-specific"/>
    <property type="evidence" value="ECO:0007669"/>
    <property type="project" value="InterPro"/>
</dbReference>
<evidence type="ECO:0000256" key="7">
    <source>
        <dbReference type="SAM" id="MobiDB-lite"/>
    </source>
</evidence>